<feature type="compositionally biased region" description="Basic and acidic residues" evidence="1">
    <location>
        <begin position="560"/>
        <end position="571"/>
    </location>
</feature>
<dbReference type="EMBL" id="JAEFBK010000010">
    <property type="protein sequence ID" value="KAG7559476.1"/>
    <property type="molecule type" value="Genomic_DNA"/>
</dbReference>
<feature type="region of interest" description="Disordered" evidence="1">
    <location>
        <begin position="429"/>
        <end position="571"/>
    </location>
</feature>
<name>A0A8T1ZJJ2_9BRAS</name>
<dbReference type="Proteomes" id="UP000694240">
    <property type="component" value="Chromosome 10"/>
</dbReference>
<feature type="compositionally biased region" description="Basic and acidic residues" evidence="1">
    <location>
        <begin position="496"/>
        <end position="511"/>
    </location>
</feature>
<protein>
    <submittedName>
        <fullName evidence="4">Ribonuclease H-like superfamily</fullName>
    </submittedName>
</protein>
<evidence type="ECO:0000313" key="5">
    <source>
        <dbReference type="Proteomes" id="UP000694240"/>
    </source>
</evidence>
<feature type="compositionally biased region" description="Basic and acidic residues" evidence="1">
    <location>
        <begin position="462"/>
        <end position="473"/>
    </location>
</feature>
<dbReference type="GO" id="GO:0003676">
    <property type="term" value="F:nucleic acid binding"/>
    <property type="evidence" value="ECO:0007669"/>
    <property type="project" value="InterPro"/>
</dbReference>
<dbReference type="Pfam" id="PF14392">
    <property type="entry name" value="zf-CCHC_4"/>
    <property type="match status" value="1"/>
</dbReference>
<dbReference type="InterPro" id="IPR025836">
    <property type="entry name" value="Zn_knuckle_CX2CX4HX4C"/>
</dbReference>
<feature type="compositionally biased region" description="Basic and acidic residues" evidence="1">
    <location>
        <begin position="429"/>
        <end position="440"/>
    </location>
</feature>
<dbReference type="CDD" id="cd06222">
    <property type="entry name" value="RNase_H_like"/>
    <property type="match status" value="1"/>
</dbReference>
<evidence type="ECO:0000256" key="1">
    <source>
        <dbReference type="SAM" id="MobiDB-lite"/>
    </source>
</evidence>
<dbReference type="GO" id="GO:0004523">
    <property type="term" value="F:RNA-DNA hybrid ribonuclease activity"/>
    <property type="evidence" value="ECO:0007669"/>
    <property type="project" value="InterPro"/>
</dbReference>
<evidence type="ECO:0000313" key="4">
    <source>
        <dbReference type="EMBL" id="KAG7559476.1"/>
    </source>
</evidence>
<gene>
    <name evidence="4" type="ORF">ISN45_Aa05g010710</name>
</gene>
<dbReference type="InterPro" id="IPR002156">
    <property type="entry name" value="RNaseH_domain"/>
</dbReference>
<sequence>MISFQYERLRRLCNNRYQVTHSRDQCPFLSENRVELLIPERRYHVQAGVIDVVNRSELNSQSQIYERSFPEQISQPPPPRVVAPPFNPIELAANLESVQSFPIDKDPIEVLRLAEKEAQLWQSAQIELHNENHASMDLVNRTRVRDALHESNYSGYRCFVDGSWKESDKFSGTGWFCTSSNGEPPTMGAANLRRSLSPLHAEVEALLWAMKCMIGADHQEVAFFTDCLDLVKMVSSPTEWPAFLVVVKEFAKVKMNRPRKKREVSLMEELKELDLLGEGETVDIPDLENDDLIEENSMSVIVRCLNPTVHKVGGLVKALPPIWGMEDRVKGRGVGEDRVQFIFENEGDLYHVLIRIRGIPIHLVKKQAVESTIEPYGKVDAVELHAKNSPSLEYVRARTWIKADEPLQFLKTARFRTGEVARIELEYETDQGKGKEKAYGEEPDQILPSRPRKKSTPSHSESGQRVRNVKERLQWAGQEGRNKSSQVQQEWRPTGRLKEIITTEPKPKSSEDSLASQSKHRRSSDSGERVNKKARLGSGEKLLQTPSVFERLGNSSERLNNSEKRESNEKINHSPSVFLRFRVIPPPQWQQIVLTLLAEGGGEYPYSSTPEGNTWSVFPREPVGKSGGLALMWKESVKIKILQSDKRMIDALVSWQDKEFLLTCIYGEPVQSERGELWERLSRLGGNRIKPWMMTGDFNELVDPKEKIGGPVRKDASCVEFRQMLKACGLWEDSGKSSMSGTVPTSSGHIPSKDLLRSHSKGTANSMMEKLAGCRKEISQWKRRAKPSSALRIQELQFRIDATTRQIPFDSQALKDLRRELNQEYHHEEQFWKQKSRLTWVDEGDRNTKFFHAVTKNIRAQNRIQKLVDDDGKEWYTELQLGRVAEAYFKKLFTSEDVGYQIGEMDEVIPVVSPRMNDLLMEPVTMEEVKKATFDINPSKCPGPDGMTGYLYQQFWENMGAQITEMVQDFFCSGHIEREMNETNICLIPKKHKAERMLQLAEQKGQITGLRVARGAPPITYLLFADDRMFYCQEKNEELNHIIRIVEEYSLASGQRVNYQKSSITFGKNIPEARRTEIKNMMGINQKGGQGVYLGLPESFRGSKVSTLNYLRERLNTKISGWQTNFLSPGGKEVLLKAVAMALPTYTMACFKLPMTICQQIASIMADFWWKSKRESKGMHWKAWAQLSRPKDEGGLGFKDIEGFNIALLGKQLWRMISKKESLMARVYKSRYFSKSDPLNAPLGSRPSFAWKSIHEAQELLRQGTRAVIGNGASTDIWQHQWIQAKPAKAVQAVKKIPQSQYRFLSSLKYVKDLLDRSGREWKVDLLSDLFPENIKNQIIQIRPRGCKTSDRIAWDYTRDGHYSVKSGYWVLMEVVKQKSQPQVQ</sequence>
<accession>A0A8T1ZJJ2</accession>
<organism evidence="4 5">
    <name type="scientific">Arabidopsis thaliana x Arabidopsis arenosa</name>
    <dbReference type="NCBI Taxonomy" id="1240361"/>
    <lineage>
        <taxon>Eukaryota</taxon>
        <taxon>Viridiplantae</taxon>
        <taxon>Streptophyta</taxon>
        <taxon>Embryophyta</taxon>
        <taxon>Tracheophyta</taxon>
        <taxon>Spermatophyta</taxon>
        <taxon>Magnoliopsida</taxon>
        <taxon>eudicotyledons</taxon>
        <taxon>Gunneridae</taxon>
        <taxon>Pentapetalae</taxon>
        <taxon>rosids</taxon>
        <taxon>malvids</taxon>
        <taxon>Brassicales</taxon>
        <taxon>Brassicaceae</taxon>
        <taxon>Camelineae</taxon>
        <taxon>Arabidopsis</taxon>
    </lineage>
</organism>
<dbReference type="PANTHER" id="PTHR33116:SF86">
    <property type="entry name" value="REVERSE TRANSCRIPTASE DOMAIN-CONTAINING PROTEIN"/>
    <property type="match status" value="1"/>
</dbReference>
<evidence type="ECO:0000259" key="2">
    <source>
        <dbReference type="Pfam" id="PF13456"/>
    </source>
</evidence>
<keyword evidence="5" id="KW-1185">Reference proteome</keyword>
<comment type="caution">
    <text evidence="4">The sequence shown here is derived from an EMBL/GenBank/DDBJ whole genome shotgun (WGS) entry which is preliminary data.</text>
</comment>
<dbReference type="PANTHER" id="PTHR33116">
    <property type="entry name" value="REVERSE TRANSCRIPTASE ZINC-BINDING DOMAIN-CONTAINING PROTEIN-RELATED-RELATED"/>
    <property type="match status" value="1"/>
</dbReference>
<feature type="domain" description="RNase H type-1" evidence="2">
    <location>
        <begin position="160"/>
        <end position="238"/>
    </location>
</feature>
<evidence type="ECO:0000259" key="3">
    <source>
        <dbReference type="Pfam" id="PF14392"/>
    </source>
</evidence>
<feature type="domain" description="Zinc knuckle CX2CX4HX4C" evidence="3">
    <location>
        <begin position="1"/>
        <end position="28"/>
    </location>
</feature>
<reference evidence="4 5" key="1">
    <citation type="submission" date="2020-12" db="EMBL/GenBank/DDBJ databases">
        <title>Concerted genomic and epigenomic changes stabilize Arabidopsis allopolyploids.</title>
        <authorList>
            <person name="Chen Z."/>
        </authorList>
    </citation>
    <scope>NUCLEOTIDE SEQUENCE [LARGE SCALE GENOMIC DNA]</scope>
    <source>
        <strain evidence="4">Allo738</strain>
        <tissue evidence="4">Leaf</tissue>
    </source>
</reference>
<dbReference type="InterPro" id="IPR044730">
    <property type="entry name" value="RNase_H-like_dom_plant"/>
</dbReference>
<dbReference type="Pfam" id="PF13456">
    <property type="entry name" value="RVT_3"/>
    <property type="match status" value="1"/>
</dbReference>
<proteinExistence type="predicted"/>